<evidence type="ECO:0000256" key="5">
    <source>
        <dbReference type="SAM" id="Phobius"/>
    </source>
</evidence>
<feature type="transmembrane region" description="Helical" evidence="5">
    <location>
        <begin position="46"/>
        <end position="65"/>
    </location>
</feature>
<gene>
    <name evidence="7" type="ORF">A2494_02135</name>
</gene>
<comment type="subcellular location">
    <subcellularLocation>
        <location evidence="1">Membrane</location>
        <topology evidence="1">Multi-pass membrane protein</topology>
    </subcellularLocation>
</comment>
<evidence type="ECO:0000313" key="8">
    <source>
        <dbReference type="Proteomes" id="UP000178106"/>
    </source>
</evidence>
<dbReference type="Gene3D" id="1.20.1510.10">
    <property type="entry name" value="Cation efflux protein transmembrane domain"/>
    <property type="match status" value="1"/>
</dbReference>
<evidence type="ECO:0000256" key="4">
    <source>
        <dbReference type="ARBA" id="ARBA00023136"/>
    </source>
</evidence>
<dbReference type="InterPro" id="IPR027469">
    <property type="entry name" value="Cation_efflux_TMD_sf"/>
</dbReference>
<reference evidence="7 8" key="1">
    <citation type="journal article" date="2016" name="Nat. Commun.">
        <title>Thousands of microbial genomes shed light on interconnected biogeochemical processes in an aquifer system.</title>
        <authorList>
            <person name="Anantharaman K."/>
            <person name="Brown C.T."/>
            <person name="Hug L.A."/>
            <person name="Sharon I."/>
            <person name="Castelle C.J."/>
            <person name="Probst A.J."/>
            <person name="Thomas B.C."/>
            <person name="Singh A."/>
            <person name="Wilkins M.J."/>
            <person name="Karaoz U."/>
            <person name="Brodie E.L."/>
            <person name="Williams K.H."/>
            <person name="Hubbard S.S."/>
            <person name="Banfield J.F."/>
        </authorList>
    </citation>
    <scope>NUCLEOTIDE SEQUENCE [LARGE SCALE GENOMIC DNA]</scope>
</reference>
<feature type="transmembrane region" description="Helical" evidence="5">
    <location>
        <begin position="107"/>
        <end position="126"/>
    </location>
</feature>
<dbReference type="GO" id="GO:0008324">
    <property type="term" value="F:monoatomic cation transmembrane transporter activity"/>
    <property type="evidence" value="ECO:0007669"/>
    <property type="project" value="InterPro"/>
</dbReference>
<organism evidence="7 8">
    <name type="scientific">Candidatus Lloydbacteria bacterium RIFOXYC12_FULL_46_25</name>
    <dbReference type="NCBI Taxonomy" id="1798670"/>
    <lineage>
        <taxon>Bacteria</taxon>
        <taxon>Candidatus Lloydiibacteriota</taxon>
    </lineage>
</organism>
<dbReference type="Proteomes" id="UP000178106">
    <property type="component" value="Unassembled WGS sequence"/>
</dbReference>
<dbReference type="AlphaFoldDB" id="A0A1G2DWC2"/>
<feature type="transmembrane region" description="Helical" evidence="5">
    <location>
        <begin position="20"/>
        <end position="40"/>
    </location>
</feature>
<dbReference type="Pfam" id="PF01545">
    <property type="entry name" value="Cation_efflux"/>
    <property type="match status" value="1"/>
</dbReference>
<feature type="transmembrane region" description="Helical" evidence="5">
    <location>
        <begin position="77"/>
        <end position="95"/>
    </location>
</feature>
<protein>
    <recommendedName>
        <fullName evidence="6">Cation efflux protein transmembrane domain-containing protein</fullName>
    </recommendedName>
</protein>
<feature type="transmembrane region" description="Helical" evidence="5">
    <location>
        <begin position="174"/>
        <end position="191"/>
    </location>
</feature>
<comment type="caution">
    <text evidence="7">The sequence shown here is derived from an EMBL/GenBank/DDBJ whole genome shotgun (WGS) entry which is preliminary data.</text>
</comment>
<evidence type="ECO:0000259" key="6">
    <source>
        <dbReference type="Pfam" id="PF01545"/>
    </source>
</evidence>
<evidence type="ECO:0000313" key="7">
    <source>
        <dbReference type="EMBL" id="OGZ17914.1"/>
    </source>
</evidence>
<keyword evidence="3 5" id="KW-1133">Transmembrane helix</keyword>
<proteinExistence type="predicted"/>
<keyword evidence="2 5" id="KW-0812">Transmembrane</keyword>
<evidence type="ECO:0000256" key="2">
    <source>
        <dbReference type="ARBA" id="ARBA00022692"/>
    </source>
</evidence>
<dbReference type="EMBL" id="MHLU01000116">
    <property type="protein sequence ID" value="OGZ17914.1"/>
    <property type="molecule type" value="Genomic_DNA"/>
</dbReference>
<name>A0A1G2DWC2_9BACT</name>
<feature type="transmembrane region" description="Helical" evidence="5">
    <location>
        <begin position="146"/>
        <end position="168"/>
    </location>
</feature>
<keyword evidence="4 5" id="KW-0472">Membrane</keyword>
<feature type="domain" description="Cation efflux protein transmembrane" evidence="6">
    <location>
        <begin position="15"/>
        <end position="194"/>
    </location>
</feature>
<evidence type="ECO:0000256" key="1">
    <source>
        <dbReference type="ARBA" id="ARBA00004141"/>
    </source>
</evidence>
<dbReference type="SUPFAM" id="SSF161111">
    <property type="entry name" value="Cation efflux protein transmembrane domain-like"/>
    <property type="match status" value="1"/>
</dbReference>
<dbReference type="InterPro" id="IPR058533">
    <property type="entry name" value="Cation_efflux_TM"/>
</dbReference>
<accession>A0A1G2DWC2</accession>
<dbReference type="GO" id="GO:0016020">
    <property type="term" value="C:membrane"/>
    <property type="evidence" value="ECO:0007669"/>
    <property type="project" value="UniProtKB-SubCell"/>
</dbReference>
<evidence type="ECO:0000256" key="3">
    <source>
        <dbReference type="ARBA" id="ARBA00022989"/>
    </source>
</evidence>
<sequence length="205" mass="23305">MLNSKLDKVRRYRQALSINASVWVLQLITVLFVADSLTLFGDMSHSIADIFILLATHQVFAHELRNPNADHSHKKKWLVRVAVFLLWLSACYVLYEALGRITHPVDFPGWPVAILAIFSASGNFFAHHMISKIDACEHDHAHEANVAHLLTDFALSIIVLVSALGNILFNLPAIDAWLSLVVAMWMLYWGWKIIHGKDDEHHHHH</sequence>